<dbReference type="InterPro" id="IPR011051">
    <property type="entry name" value="RmlC_Cupin_sf"/>
</dbReference>
<name>M5EW42_9HYPH</name>
<evidence type="ECO:0000256" key="1">
    <source>
        <dbReference type="ARBA" id="ARBA00023125"/>
    </source>
</evidence>
<dbReference type="CDD" id="cd02209">
    <property type="entry name" value="cupin_XRE_C"/>
    <property type="match status" value="1"/>
</dbReference>
<dbReference type="SUPFAM" id="SSF47413">
    <property type="entry name" value="lambda repressor-like DNA-binding domains"/>
    <property type="match status" value="1"/>
</dbReference>
<sequence>MNVKREAPLSALRIGAKLRHARLLLGLSLTQLGAKIGVTEGYLSKLENDRSQASMATLHKLTQALGTNISELFATSRDDASPVFVIRAEKRPKLVTGHRRAGNRVTLETLIPNGPGSLLQASIHVIAPDGGNSEPLSHAGQEFGFVLRGELELHVDGQSVNVKEGDSFYFESPLPHWYDNVSSGETRVLWVNTPPTF</sequence>
<dbReference type="Proteomes" id="UP000012062">
    <property type="component" value="Unassembled WGS sequence"/>
</dbReference>
<dbReference type="Pfam" id="PF01381">
    <property type="entry name" value="HTH_3"/>
    <property type="match status" value="1"/>
</dbReference>
<comment type="caution">
    <text evidence="3">The sequence shown here is derived from an EMBL/GenBank/DDBJ whole genome shotgun (WGS) entry which is preliminary data.</text>
</comment>
<dbReference type="InterPro" id="IPR014710">
    <property type="entry name" value="RmlC-like_jellyroll"/>
</dbReference>
<dbReference type="GO" id="GO:0005829">
    <property type="term" value="C:cytosol"/>
    <property type="evidence" value="ECO:0007669"/>
    <property type="project" value="TreeGrafter"/>
</dbReference>
<dbReference type="GO" id="GO:0003700">
    <property type="term" value="F:DNA-binding transcription factor activity"/>
    <property type="evidence" value="ECO:0007669"/>
    <property type="project" value="TreeGrafter"/>
</dbReference>
<evidence type="ECO:0000259" key="2">
    <source>
        <dbReference type="PROSITE" id="PS50943"/>
    </source>
</evidence>
<dbReference type="SUPFAM" id="SSF51182">
    <property type="entry name" value="RmlC-like cupins"/>
    <property type="match status" value="1"/>
</dbReference>
<dbReference type="Pfam" id="PF07883">
    <property type="entry name" value="Cupin_2"/>
    <property type="match status" value="1"/>
</dbReference>
<evidence type="ECO:0000313" key="4">
    <source>
        <dbReference type="Proteomes" id="UP000012062"/>
    </source>
</evidence>
<dbReference type="CDD" id="cd00093">
    <property type="entry name" value="HTH_XRE"/>
    <property type="match status" value="1"/>
</dbReference>
<evidence type="ECO:0000313" key="3">
    <source>
        <dbReference type="EMBL" id="CCV09239.1"/>
    </source>
</evidence>
<dbReference type="PANTHER" id="PTHR46797:SF2">
    <property type="entry name" value="TRANSCRIPTIONAL REGULATOR"/>
    <property type="match status" value="1"/>
</dbReference>
<dbReference type="SMART" id="SM00530">
    <property type="entry name" value="HTH_XRE"/>
    <property type="match status" value="1"/>
</dbReference>
<dbReference type="eggNOG" id="COG1396">
    <property type="taxonomic scope" value="Bacteria"/>
</dbReference>
<protein>
    <submittedName>
        <fullName evidence="3">XRE family transcriptional regulator (Modular protein)</fullName>
    </submittedName>
</protein>
<gene>
    <name evidence="3" type="ORF">MESS2_940005</name>
</gene>
<dbReference type="InterPro" id="IPR050807">
    <property type="entry name" value="TransReg_Diox_bact_type"/>
</dbReference>
<dbReference type="InterPro" id="IPR010982">
    <property type="entry name" value="Lambda_DNA-bd_dom_sf"/>
</dbReference>
<dbReference type="PROSITE" id="PS50943">
    <property type="entry name" value="HTH_CROC1"/>
    <property type="match status" value="1"/>
</dbReference>
<dbReference type="InterPro" id="IPR013096">
    <property type="entry name" value="Cupin_2"/>
</dbReference>
<reference evidence="3 4" key="1">
    <citation type="submission" date="2013-02" db="EMBL/GenBank/DDBJ databases">
        <authorList>
            <person name="Genoscope - CEA"/>
        </authorList>
    </citation>
    <scope>NUCLEOTIDE SEQUENCE [LARGE SCALE GENOMIC DNA]</scope>
    <source>
        <strain evidence="3 4">STM 2683</strain>
    </source>
</reference>
<dbReference type="Gene3D" id="2.60.120.10">
    <property type="entry name" value="Jelly Rolls"/>
    <property type="match status" value="1"/>
</dbReference>
<dbReference type="Gene3D" id="1.10.260.40">
    <property type="entry name" value="lambda repressor-like DNA-binding domains"/>
    <property type="match status" value="1"/>
</dbReference>
<keyword evidence="1" id="KW-0238">DNA-binding</keyword>
<dbReference type="STRING" id="1297569.MESS2_940005"/>
<keyword evidence="4" id="KW-1185">Reference proteome</keyword>
<dbReference type="RefSeq" id="WP_008878093.1">
    <property type="nucleotide sequence ID" value="NZ_CAUM01000166.1"/>
</dbReference>
<dbReference type="EMBL" id="CAUM01000166">
    <property type="protein sequence ID" value="CCV09239.1"/>
    <property type="molecule type" value="Genomic_DNA"/>
</dbReference>
<dbReference type="eggNOG" id="COG0662">
    <property type="taxonomic scope" value="Bacteria"/>
</dbReference>
<feature type="domain" description="HTH cro/C1-type" evidence="2">
    <location>
        <begin position="18"/>
        <end position="72"/>
    </location>
</feature>
<dbReference type="GO" id="GO:0003677">
    <property type="term" value="F:DNA binding"/>
    <property type="evidence" value="ECO:0007669"/>
    <property type="project" value="UniProtKB-KW"/>
</dbReference>
<dbReference type="AlphaFoldDB" id="M5EW42"/>
<proteinExistence type="predicted"/>
<dbReference type="PANTHER" id="PTHR46797">
    <property type="entry name" value="HTH-TYPE TRANSCRIPTIONAL REGULATOR"/>
    <property type="match status" value="1"/>
</dbReference>
<accession>M5EW42</accession>
<organism evidence="3 4">
    <name type="scientific">Mesorhizobium metallidurans STM 2683</name>
    <dbReference type="NCBI Taxonomy" id="1297569"/>
    <lineage>
        <taxon>Bacteria</taxon>
        <taxon>Pseudomonadati</taxon>
        <taxon>Pseudomonadota</taxon>
        <taxon>Alphaproteobacteria</taxon>
        <taxon>Hyphomicrobiales</taxon>
        <taxon>Phyllobacteriaceae</taxon>
        <taxon>Mesorhizobium</taxon>
    </lineage>
</organism>
<dbReference type="InterPro" id="IPR001387">
    <property type="entry name" value="Cro/C1-type_HTH"/>
</dbReference>
<dbReference type="OrthoDB" id="9814751at2"/>